<feature type="compositionally biased region" description="Polar residues" evidence="2">
    <location>
        <begin position="253"/>
        <end position="264"/>
    </location>
</feature>
<dbReference type="AlphaFoldDB" id="A0AAV6QW25"/>
<feature type="compositionally biased region" description="Low complexity" evidence="2">
    <location>
        <begin position="499"/>
        <end position="519"/>
    </location>
</feature>
<feature type="region of interest" description="Disordered" evidence="2">
    <location>
        <begin position="442"/>
        <end position="524"/>
    </location>
</feature>
<dbReference type="GO" id="GO:0031175">
    <property type="term" value="P:neuron projection development"/>
    <property type="evidence" value="ECO:0007669"/>
    <property type="project" value="TreeGrafter"/>
</dbReference>
<feature type="compositionally biased region" description="Polar residues" evidence="2">
    <location>
        <begin position="442"/>
        <end position="476"/>
    </location>
</feature>
<comment type="function">
    <text evidence="1">May be involved in neurite outgrowth.</text>
</comment>
<evidence type="ECO:0000259" key="3">
    <source>
        <dbReference type="Pfam" id="PF15235"/>
    </source>
</evidence>
<evidence type="ECO:0000313" key="4">
    <source>
        <dbReference type="EMBL" id="KAG7496840.1"/>
    </source>
</evidence>
<evidence type="ECO:0000256" key="1">
    <source>
        <dbReference type="ARBA" id="ARBA00002358"/>
    </source>
</evidence>
<keyword evidence="5" id="KW-1185">Reference proteome</keyword>
<dbReference type="Proteomes" id="UP000693946">
    <property type="component" value="Linkage Group LG3"/>
</dbReference>
<dbReference type="PANTHER" id="PTHR15718">
    <property type="entry name" value="G PROTEIN-REGULATED INDUCER OF NEURITE OUTGROWTH C-TERMINAL DOMAIN-CONTAINING PROTEIN"/>
    <property type="match status" value="1"/>
</dbReference>
<protein>
    <recommendedName>
        <fullName evidence="3">G protein-regulated inducer of neurite outgrowth C-terminal domain-containing protein</fullName>
    </recommendedName>
</protein>
<dbReference type="InterPro" id="IPR026646">
    <property type="entry name" value="GPRIN2-like/GPRIN3"/>
</dbReference>
<feature type="compositionally biased region" description="Basic and acidic residues" evidence="2">
    <location>
        <begin position="188"/>
        <end position="198"/>
    </location>
</feature>
<evidence type="ECO:0000313" key="5">
    <source>
        <dbReference type="Proteomes" id="UP000693946"/>
    </source>
</evidence>
<dbReference type="InterPro" id="IPR032745">
    <property type="entry name" value="GRIN_C"/>
</dbReference>
<feature type="compositionally biased region" description="Polar residues" evidence="2">
    <location>
        <begin position="224"/>
        <end position="235"/>
    </location>
</feature>
<dbReference type="Pfam" id="PF15235">
    <property type="entry name" value="GRIN_C"/>
    <property type="match status" value="1"/>
</dbReference>
<feature type="compositionally biased region" description="Polar residues" evidence="2">
    <location>
        <begin position="375"/>
        <end position="384"/>
    </location>
</feature>
<feature type="compositionally biased region" description="Low complexity" evidence="2">
    <location>
        <begin position="30"/>
        <end position="40"/>
    </location>
</feature>
<accession>A0AAV6QW25</accession>
<organism evidence="4 5">
    <name type="scientific">Solea senegalensis</name>
    <name type="common">Senegalese sole</name>
    <dbReference type="NCBI Taxonomy" id="28829"/>
    <lineage>
        <taxon>Eukaryota</taxon>
        <taxon>Metazoa</taxon>
        <taxon>Chordata</taxon>
        <taxon>Craniata</taxon>
        <taxon>Vertebrata</taxon>
        <taxon>Euteleostomi</taxon>
        <taxon>Actinopterygii</taxon>
        <taxon>Neopterygii</taxon>
        <taxon>Teleostei</taxon>
        <taxon>Neoteleostei</taxon>
        <taxon>Acanthomorphata</taxon>
        <taxon>Carangaria</taxon>
        <taxon>Pleuronectiformes</taxon>
        <taxon>Pleuronectoidei</taxon>
        <taxon>Soleidae</taxon>
        <taxon>Solea</taxon>
    </lineage>
</organism>
<feature type="domain" description="G protein-regulated inducer of neurite outgrowth C-terminal" evidence="3">
    <location>
        <begin position="797"/>
        <end position="886"/>
    </location>
</feature>
<dbReference type="GO" id="GO:0005886">
    <property type="term" value="C:plasma membrane"/>
    <property type="evidence" value="ECO:0007669"/>
    <property type="project" value="TreeGrafter"/>
</dbReference>
<name>A0AAV6QW25_SOLSE</name>
<feature type="compositionally biased region" description="Polar residues" evidence="2">
    <location>
        <begin position="393"/>
        <end position="428"/>
    </location>
</feature>
<dbReference type="PANTHER" id="PTHR15718:SF3">
    <property type="entry name" value="G PROTEIN-REGULATED INDUCER OF NEURITE OUTGROWTH C-TERMINAL DOMAIN-CONTAINING PROTEIN"/>
    <property type="match status" value="1"/>
</dbReference>
<sequence>MQSSSNVPKLERDFTRSESNTNQKAVPKFNLNLSLNSQSNPHAVTNNSKVHGGGKPGAKKGRSRSNLTTTVTSPEERDDSSQRKTKALCRSKTPEVSLAGGSRSDKRLKFTNPSTLSLKTSSPKSSMEQSSTVASPRVMERLRTADISSPKTEESANFSSPKPQTGLTTDMATKTTNKFTVSLKMQTNRREDGRREISPETQAPKTLYSPVSLKIQDQEGDSGDFSQTPTITSISPKPDRENMNTESGIDLRTPSSQSSRTESAPLSAKILQPGLVSPKLSKQRKAIQTSTSMISSSDENLDEENSKVRSGTNIGSKSSSSSKAMTGNKDRLDSRVTLSTKSTSRSRESLDSKSGSASKTSLGSKEGLDFKPASVSKTGLNTKSRMGFRDGLDTNTSGSGSKLSSDFKASQSSKPCLTQSTSRPTLMASSIDVDLVYKLPSSSRPVVSQCKDNSSSKPSSHTEAGSEPGTVQSMRSTRPDSEKRCPVPGLNLGANLVGSSKKVQRSSSSVPGPGVISDSLTPVAASSPKTRTTIISEHAGSAAVDNNPIGLTPGLAFDSITKTPVKADAPVKVGCLMASHGGMRRAGVTDKAGGLPQEPGGISSTLSSKPFHLGDVNASTAVSNVPSLRAMWGASEREEREGGEKHVLENSSSPLHALLPLSAMNVKDAGTMTDPTERHYLWTVERREVGVQVNEDVIIRSASTSPALHREAPTSSLICSPSCQSGSSMVPSLSCIPAGQPPFQHVCKIDIEMSSQSVLPSDVTYKASSLPTCLRTFSFQQSPSLTLETQKNQDVSTESIWEVQTEEKEEKHEAERPQKVLWDEQGMTWEVYGASVDLESLGTAIQFHLESKIREQEKHISTLRKSICSDSSLQGCKMKKSKKKKKKKNGGGILGCCRRSHSVAD</sequence>
<gene>
    <name evidence="4" type="ORF">JOB18_026144</name>
</gene>
<feature type="region of interest" description="Disordered" evidence="2">
    <location>
        <begin position="1"/>
        <end position="429"/>
    </location>
</feature>
<comment type="caution">
    <text evidence="4">The sequence shown here is derived from an EMBL/GenBank/DDBJ whole genome shotgun (WGS) entry which is preliminary data.</text>
</comment>
<reference evidence="4 5" key="1">
    <citation type="journal article" date="2021" name="Sci. Rep.">
        <title>Chromosome anchoring in Senegalese sole (Solea senegalensis) reveals sex-associated markers and genome rearrangements in flatfish.</title>
        <authorList>
            <person name="Guerrero-Cozar I."/>
            <person name="Gomez-Garrido J."/>
            <person name="Berbel C."/>
            <person name="Martinez-Blanch J.F."/>
            <person name="Alioto T."/>
            <person name="Claros M.G."/>
            <person name="Gagnaire P.A."/>
            <person name="Manchado M."/>
        </authorList>
    </citation>
    <scope>NUCLEOTIDE SEQUENCE [LARGE SCALE GENOMIC DNA]</scope>
    <source>
        <strain evidence="4">Sse05_10M</strain>
    </source>
</reference>
<proteinExistence type="predicted"/>
<feature type="compositionally biased region" description="Low complexity" evidence="2">
    <location>
        <begin position="113"/>
        <end position="126"/>
    </location>
</feature>
<evidence type="ECO:0000256" key="2">
    <source>
        <dbReference type="SAM" id="MobiDB-lite"/>
    </source>
</evidence>
<feature type="compositionally biased region" description="Polar residues" evidence="2">
    <location>
        <begin position="64"/>
        <end position="73"/>
    </location>
</feature>
<feature type="compositionally biased region" description="Polar residues" evidence="2">
    <location>
        <begin position="352"/>
        <end position="363"/>
    </location>
</feature>
<feature type="compositionally biased region" description="Polar residues" evidence="2">
    <location>
        <begin position="146"/>
        <end position="186"/>
    </location>
</feature>
<dbReference type="EMBL" id="JAGKHQ010000015">
    <property type="protein sequence ID" value="KAG7496840.1"/>
    <property type="molecule type" value="Genomic_DNA"/>
</dbReference>